<dbReference type="PROSITE" id="PS00722">
    <property type="entry name" value="FTHFS_2"/>
    <property type="match status" value="1"/>
</dbReference>
<dbReference type="Gene3D" id="3.30.1510.10">
    <property type="entry name" value="Domain 2, N(10)-formyltetrahydrofolate synthetase"/>
    <property type="match status" value="1"/>
</dbReference>
<sequence length="615" mass="66957">MSKLNCLSPVPPDIVVSQSVKLLPIHELAKKVGLLPDEYELHGDRRGKIKLDAYERRKDKRDGKYVLVTGINPTPLGEGKTTTTVGLTQSLGAHFNKKVFACLRCPSRGPTFGIKGGAAGGGYSQVIPMDVFNLDLPDIDAVALANNLCSAAIDTRMFHEATQSDSALFRRLCPGNDFSKSMLKRLEKLGIFKKNPSDLTKDEISQFARLDIDPDTIQWKRAVDVNDRFLREVIVGVSSTEKGLQRTTGFDIAVASEVMVVLALATSLQDLRERMGKIVIGRNKKSLPVTTEDLGVAGAMSVLTKEVLKPNLMQTLEHTPVLIHAGPFANIAHGNSSIIADKIALKLVGEDGYVVTEAGFGADCGGEKFFNIKCRNSGLVPNCCVIVATVRALKVHAGLPLKECKKKNVEAVKAGCGNLVQHIENIKKFGVPVVVCINKFDTDAKEEVDVIIEKAMEGGAYAAVPSEHFAKGGEGAKELSKAVMKACETKSNFKFLYDLDLPIKRKIEIIAKEIYRADKVEYSEKTSSDIENFEKNGFGKLPICIAKTQYSFSHDPKLLGTPKGFTLPIREVRASIGAGFIFPICGKISTMPGLPTRPAYYDVDIDEKGEIVGLF</sequence>
<dbReference type="HAMAP" id="MF_01543">
    <property type="entry name" value="FTHFS"/>
    <property type="match status" value="1"/>
</dbReference>
<accession>A0A9Q0R6W4</accession>
<dbReference type="GO" id="GO:0005524">
    <property type="term" value="F:ATP binding"/>
    <property type="evidence" value="ECO:0007669"/>
    <property type="project" value="UniProtKB-KW"/>
</dbReference>
<keyword evidence="5" id="KW-0547">Nucleotide-binding</keyword>
<protein>
    <recommendedName>
        <fullName evidence="2">formate--tetrahydrofolate ligase</fullName>
        <ecNumber evidence="2">6.3.4.3</ecNumber>
    </recommendedName>
</protein>
<dbReference type="Gene3D" id="3.10.410.10">
    <property type="entry name" value="Formyltetrahydrofolate synthetase, domain 3"/>
    <property type="match status" value="1"/>
</dbReference>
<dbReference type="SUPFAM" id="SSF52540">
    <property type="entry name" value="P-loop containing nucleoside triphosphate hydrolases"/>
    <property type="match status" value="1"/>
</dbReference>
<evidence type="ECO:0000256" key="6">
    <source>
        <dbReference type="ARBA" id="ARBA00022840"/>
    </source>
</evidence>
<gene>
    <name evidence="7" type="ORF">M0811_02062</name>
</gene>
<evidence type="ECO:0000256" key="1">
    <source>
        <dbReference type="ARBA" id="ARBA00004777"/>
    </source>
</evidence>
<organism evidence="7 8">
    <name type="scientific">Anaeramoeba ignava</name>
    <name type="common">Anaerobic marine amoeba</name>
    <dbReference type="NCBI Taxonomy" id="1746090"/>
    <lineage>
        <taxon>Eukaryota</taxon>
        <taxon>Metamonada</taxon>
        <taxon>Anaeramoebidae</taxon>
        <taxon>Anaeramoeba</taxon>
    </lineage>
</organism>
<keyword evidence="6" id="KW-0067">ATP-binding</keyword>
<dbReference type="PROSITE" id="PS00721">
    <property type="entry name" value="FTHFS_1"/>
    <property type="match status" value="1"/>
</dbReference>
<dbReference type="EC" id="6.3.4.3" evidence="2"/>
<name>A0A9Q0R6W4_ANAIG</name>
<reference evidence="7" key="1">
    <citation type="submission" date="2022-10" db="EMBL/GenBank/DDBJ databases">
        <title>Novel sulphate-reducing endosymbionts in the free-living metamonad Anaeramoeba.</title>
        <authorList>
            <person name="Jerlstrom-Hultqvist J."/>
            <person name="Cepicka I."/>
            <person name="Gallot-Lavallee L."/>
            <person name="Salas-Leiva D."/>
            <person name="Curtis B.A."/>
            <person name="Zahonova K."/>
            <person name="Pipaliya S."/>
            <person name="Dacks J."/>
            <person name="Roger A.J."/>
        </authorList>
    </citation>
    <scope>NUCLEOTIDE SEQUENCE</scope>
    <source>
        <strain evidence="7">BMAN</strain>
    </source>
</reference>
<evidence type="ECO:0000313" key="8">
    <source>
        <dbReference type="Proteomes" id="UP001149090"/>
    </source>
</evidence>
<keyword evidence="3" id="KW-0554">One-carbon metabolism</keyword>
<proteinExistence type="inferred from homology"/>
<dbReference type="Gene3D" id="3.40.50.300">
    <property type="entry name" value="P-loop containing nucleotide triphosphate hydrolases"/>
    <property type="match status" value="2"/>
</dbReference>
<evidence type="ECO:0000256" key="2">
    <source>
        <dbReference type="ARBA" id="ARBA00012295"/>
    </source>
</evidence>
<dbReference type="GO" id="GO:0006730">
    <property type="term" value="P:one-carbon metabolic process"/>
    <property type="evidence" value="ECO:0007669"/>
    <property type="project" value="UniProtKB-KW"/>
</dbReference>
<dbReference type="Proteomes" id="UP001149090">
    <property type="component" value="Unassembled WGS sequence"/>
</dbReference>
<dbReference type="OrthoDB" id="1845775at2759"/>
<dbReference type="InterPro" id="IPR000559">
    <property type="entry name" value="Formate_THF_ligase"/>
</dbReference>
<dbReference type="FunFam" id="3.40.50.300:FF:000245">
    <property type="entry name" value="C-1-tetrahydrofolate synthase, cytoplasmic"/>
    <property type="match status" value="1"/>
</dbReference>
<comment type="pathway">
    <text evidence="1">One-carbon metabolism; tetrahydrofolate interconversion.</text>
</comment>
<evidence type="ECO:0000313" key="7">
    <source>
        <dbReference type="EMBL" id="KAJ5069492.1"/>
    </source>
</evidence>
<dbReference type="FunFam" id="3.10.410.10:FF:000001">
    <property type="entry name" value="Putative formate--tetrahydrofolate ligase"/>
    <property type="match status" value="1"/>
</dbReference>
<dbReference type="InterPro" id="IPR027417">
    <property type="entry name" value="P-loop_NTPase"/>
</dbReference>
<dbReference type="Pfam" id="PF01268">
    <property type="entry name" value="FTHFS"/>
    <property type="match status" value="1"/>
</dbReference>
<dbReference type="InterPro" id="IPR020628">
    <property type="entry name" value="Formate_THF_ligase_CS"/>
</dbReference>
<keyword evidence="8" id="KW-1185">Reference proteome</keyword>
<dbReference type="EMBL" id="JAPDFW010000103">
    <property type="protein sequence ID" value="KAJ5069492.1"/>
    <property type="molecule type" value="Genomic_DNA"/>
</dbReference>
<dbReference type="OMA" id="KFWNLKC"/>
<dbReference type="AlphaFoldDB" id="A0A9Q0R6W4"/>
<keyword evidence="4" id="KW-0436">Ligase</keyword>
<evidence type="ECO:0000256" key="5">
    <source>
        <dbReference type="ARBA" id="ARBA00022741"/>
    </source>
</evidence>
<comment type="caution">
    <text evidence="7">The sequence shown here is derived from an EMBL/GenBank/DDBJ whole genome shotgun (WGS) entry which is preliminary data.</text>
</comment>
<dbReference type="GO" id="GO:0004329">
    <property type="term" value="F:formate-tetrahydrofolate ligase activity"/>
    <property type="evidence" value="ECO:0007669"/>
    <property type="project" value="UniProtKB-EC"/>
</dbReference>
<evidence type="ECO:0000256" key="4">
    <source>
        <dbReference type="ARBA" id="ARBA00022598"/>
    </source>
</evidence>
<evidence type="ECO:0000256" key="3">
    <source>
        <dbReference type="ARBA" id="ARBA00022563"/>
    </source>
</evidence>
<dbReference type="CDD" id="cd00477">
    <property type="entry name" value="FTHFS"/>
    <property type="match status" value="1"/>
</dbReference>